<comment type="caution">
    <text evidence="2">The sequence shown here is derived from an EMBL/GenBank/DDBJ whole genome shotgun (WGS) entry which is preliminary data.</text>
</comment>
<evidence type="ECO:0000256" key="1">
    <source>
        <dbReference type="SAM" id="MobiDB-lite"/>
    </source>
</evidence>
<name>A0AAV7WXV7_PLEWA</name>
<dbReference type="AlphaFoldDB" id="A0AAV7WXV7"/>
<gene>
    <name evidence="2" type="ORF">NDU88_004315</name>
</gene>
<dbReference type="Proteomes" id="UP001066276">
    <property type="component" value="Chromosome 1_1"/>
</dbReference>
<reference evidence="2" key="1">
    <citation type="journal article" date="2022" name="bioRxiv">
        <title>Sequencing and chromosome-scale assembly of the giantPleurodeles waltlgenome.</title>
        <authorList>
            <person name="Brown T."/>
            <person name="Elewa A."/>
            <person name="Iarovenko S."/>
            <person name="Subramanian E."/>
            <person name="Araus A.J."/>
            <person name="Petzold A."/>
            <person name="Susuki M."/>
            <person name="Suzuki K.-i.T."/>
            <person name="Hayashi T."/>
            <person name="Toyoda A."/>
            <person name="Oliveira C."/>
            <person name="Osipova E."/>
            <person name="Leigh N.D."/>
            <person name="Simon A."/>
            <person name="Yun M.H."/>
        </authorList>
    </citation>
    <scope>NUCLEOTIDE SEQUENCE</scope>
    <source>
        <strain evidence="2">20211129_DDA</strain>
        <tissue evidence="2">Liver</tissue>
    </source>
</reference>
<evidence type="ECO:0000313" key="2">
    <source>
        <dbReference type="EMBL" id="KAJ1216714.1"/>
    </source>
</evidence>
<organism evidence="2 3">
    <name type="scientific">Pleurodeles waltl</name>
    <name type="common">Iberian ribbed newt</name>
    <dbReference type="NCBI Taxonomy" id="8319"/>
    <lineage>
        <taxon>Eukaryota</taxon>
        <taxon>Metazoa</taxon>
        <taxon>Chordata</taxon>
        <taxon>Craniata</taxon>
        <taxon>Vertebrata</taxon>
        <taxon>Euteleostomi</taxon>
        <taxon>Amphibia</taxon>
        <taxon>Batrachia</taxon>
        <taxon>Caudata</taxon>
        <taxon>Salamandroidea</taxon>
        <taxon>Salamandridae</taxon>
        <taxon>Pleurodelinae</taxon>
        <taxon>Pleurodeles</taxon>
    </lineage>
</organism>
<feature type="compositionally biased region" description="Low complexity" evidence="1">
    <location>
        <begin position="35"/>
        <end position="47"/>
    </location>
</feature>
<feature type="region of interest" description="Disordered" evidence="1">
    <location>
        <begin position="35"/>
        <end position="81"/>
    </location>
</feature>
<sequence length="81" mass="8371">MPARPAPCVAPRPATLLQKLPRASTLVCPLRALPARARPSAGPPASLHSCSDRSATPEPPEAAQGLLLTERARLTPTSTVG</sequence>
<proteinExistence type="predicted"/>
<accession>A0AAV7WXV7</accession>
<dbReference type="EMBL" id="JANPWB010000001">
    <property type="protein sequence ID" value="KAJ1216714.1"/>
    <property type="molecule type" value="Genomic_DNA"/>
</dbReference>
<protein>
    <submittedName>
        <fullName evidence="2">Uncharacterized protein</fullName>
    </submittedName>
</protein>
<keyword evidence="3" id="KW-1185">Reference proteome</keyword>
<evidence type="ECO:0000313" key="3">
    <source>
        <dbReference type="Proteomes" id="UP001066276"/>
    </source>
</evidence>